<gene>
    <name evidence="4" type="ORF">AUC71_13025</name>
</gene>
<dbReference type="Pfam" id="PF01966">
    <property type="entry name" value="HD"/>
    <property type="match status" value="1"/>
</dbReference>
<dbReference type="OrthoDB" id="9803619at2"/>
<dbReference type="HAMAP" id="MF_01212">
    <property type="entry name" value="dGTPase_type2"/>
    <property type="match status" value="1"/>
</dbReference>
<dbReference type="SMART" id="SM00471">
    <property type="entry name" value="HDc"/>
    <property type="match status" value="1"/>
</dbReference>
<protein>
    <recommendedName>
        <fullName evidence="2">Deoxyguanosinetriphosphate triphosphohydrolase-like protein</fullName>
    </recommendedName>
</protein>
<dbReference type="Pfam" id="PF13286">
    <property type="entry name" value="HD_assoc"/>
    <property type="match status" value="1"/>
</dbReference>
<reference evidence="4 5" key="1">
    <citation type="journal article" date="2016" name="Environ. Microbiol.">
        <title>New Methyloceanibacter diversity from North Sea sediments includes methanotroph containing solely the soluble methane monooxygenase.</title>
        <authorList>
            <person name="Vekeman B."/>
            <person name="Kerckhof F.M."/>
            <person name="Cremers G."/>
            <person name="de Vos P."/>
            <person name="Vandamme P."/>
            <person name="Boon N."/>
            <person name="Op den Camp H.J."/>
            <person name="Heylen K."/>
        </authorList>
    </citation>
    <scope>NUCLEOTIDE SEQUENCE [LARGE SCALE GENOMIC DNA]</scope>
    <source>
        <strain evidence="4 5">R-67177</strain>
    </source>
</reference>
<dbReference type="InterPro" id="IPR026875">
    <property type="entry name" value="PHydrolase_assoc_dom"/>
</dbReference>
<sequence>MAGDDAPSGRGVFAPFAVDRRLSRGRRIPEAPSPTRTPFARDRDRILHSTAFRRLNYKTQVFIYHEGDHYRSRLTHSLEVAQIARSIARALKVDEDLTEAIALAHDLGHPPFGHAGERALDAAMTDAGGFDHNAQSLRVVTKLERKYGGFDGLNLTWETLEGLVKHNGPLLGGDKPVPEPILDYCATQDLELDTYPSLEAQIAALADDIAYNAHDIDDGYRASCFSFTALAAVPIAGRLLAEVDAAYPKLEDTRRLYELNRRLITAMVDDASAETHTRLARLKPGSADAIRQAGSATAAFSASMLRELAGLRAFLFASVYRHPRVMRIMGEAEDLVVELFQRYARDPDALPPEWREEARAHDDRAYARHVADFIAGQTDRYALAEHRRLFDATPDMR</sequence>
<dbReference type="CDD" id="cd00077">
    <property type="entry name" value="HDc"/>
    <property type="match status" value="1"/>
</dbReference>
<dbReference type="InterPro" id="IPR050135">
    <property type="entry name" value="dGTPase-like"/>
</dbReference>
<evidence type="ECO:0000259" key="3">
    <source>
        <dbReference type="PROSITE" id="PS51831"/>
    </source>
</evidence>
<dbReference type="RefSeq" id="WP_069623951.1">
    <property type="nucleotide sequence ID" value="NZ_LPWD01000211.1"/>
</dbReference>
<dbReference type="PANTHER" id="PTHR11373">
    <property type="entry name" value="DEOXYNUCLEOSIDE TRIPHOSPHATE TRIPHOSPHOHYDROLASE"/>
    <property type="match status" value="1"/>
</dbReference>
<accession>A0A1E3WCR1</accession>
<evidence type="ECO:0000313" key="4">
    <source>
        <dbReference type="EMBL" id="ODS02857.1"/>
    </source>
</evidence>
<dbReference type="GO" id="GO:0008832">
    <property type="term" value="F:dGTPase activity"/>
    <property type="evidence" value="ECO:0007669"/>
    <property type="project" value="TreeGrafter"/>
</dbReference>
<keyword evidence="5" id="KW-1185">Reference proteome</keyword>
<dbReference type="NCBIfam" id="TIGR01353">
    <property type="entry name" value="dGTP_triPase"/>
    <property type="match status" value="1"/>
</dbReference>
<evidence type="ECO:0000256" key="2">
    <source>
        <dbReference type="HAMAP-Rule" id="MF_01212"/>
    </source>
</evidence>
<dbReference type="PANTHER" id="PTHR11373:SF43">
    <property type="entry name" value="DEOXYGUANOSINETRIPHOSPHATE TRIPHOSPHOHYDROLASE-LIKE PROTEIN"/>
    <property type="match status" value="1"/>
</dbReference>
<dbReference type="GO" id="GO:0006203">
    <property type="term" value="P:dGTP catabolic process"/>
    <property type="evidence" value="ECO:0007669"/>
    <property type="project" value="TreeGrafter"/>
</dbReference>
<dbReference type="SUPFAM" id="SSF109604">
    <property type="entry name" value="HD-domain/PDEase-like"/>
    <property type="match status" value="1"/>
</dbReference>
<name>A0A1E3WCR1_9HYPH</name>
<comment type="similarity">
    <text evidence="2">Belongs to the dGTPase family. Type 2 subfamily.</text>
</comment>
<keyword evidence="1 2" id="KW-0378">Hydrolase</keyword>
<dbReference type="InterPro" id="IPR006674">
    <property type="entry name" value="HD_domain"/>
</dbReference>
<dbReference type="InterPro" id="IPR023023">
    <property type="entry name" value="dNTPase_2"/>
</dbReference>
<dbReference type="NCBIfam" id="NF002328">
    <property type="entry name" value="PRK01286.1-3"/>
    <property type="match status" value="1"/>
</dbReference>
<comment type="caution">
    <text evidence="4">The sequence shown here is derived from an EMBL/GenBank/DDBJ whole genome shotgun (WGS) entry which is preliminary data.</text>
</comment>
<dbReference type="InterPro" id="IPR003607">
    <property type="entry name" value="HD/PDEase_dom"/>
</dbReference>
<dbReference type="Gene3D" id="1.10.3210.10">
    <property type="entry name" value="Hypothetical protein af1432"/>
    <property type="match status" value="1"/>
</dbReference>
<feature type="domain" description="HD" evidence="3">
    <location>
        <begin position="73"/>
        <end position="212"/>
    </location>
</feature>
<dbReference type="PROSITE" id="PS51831">
    <property type="entry name" value="HD"/>
    <property type="match status" value="1"/>
</dbReference>
<dbReference type="EMBL" id="LPWD01000211">
    <property type="protein sequence ID" value="ODS02857.1"/>
    <property type="molecule type" value="Genomic_DNA"/>
</dbReference>
<proteinExistence type="inferred from homology"/>
<organism evidence="4 5">
    <name type="scientific">Methyloceanibacter marginalis</name>
    <dbReference type="NCBI Taxonomy" id="1774971"/>
    <lineage>
        <taxon>Bacteria</taxon>
        <taxon>Pseudomonadati</taxon>
        <taxon>Pseudomonadota</taxon>
        <taxon>Alphaproteobacteria</taxon>
        <taxon>Hyphomicrobiales</taxon>
        <taxon>Hyphomicrobiaceae</taxon>
        <taxon>Methyloceanibacter</taxon>
    </lineage>
</organism>
<dbReference type="NCBIfam" id="NF002326">
    <property type="entry name" value="PRK01286.1-1"/>
    <property type="match status" value="1"/>
</dbReference>
<dbReference type="AlphaFoldDB" id="A0A1E3WCR1"/>
<evidence type="ECO:0000256" key="1">
    <source>
        <dbReference type="ARBA" id="ARBA00022801"/>
    </source>
</evidence>
<dbReference type="Proteomes" id="UP000095042">
    <property type="component" value="Unassembled WGS sequence"/>
</dbReference>
<dbReference type="InterPro" id="IPR006261">
    <property type="entry name" value="dGTPase"/>
</dbReference>
<evidence type="ECO:0000313" key="5">
    <source>
        <dbReference type="Proteomes" id="UP000095042"/>
    </source>
</evidence>